<keyword evidence="12" id="KW-0812">Transmembrane</keyword>
<evidence type="ECO:0000256" key="4">
    <source>
        <dbReference type="ARBA" id="ARBA00022801"/>
    </source>
</evidence>
<evidence type="ECO:0000256" key="11">
    <source>
        <dbReference type="SAM" id="MobiDB-lite"/>
    </source>
</evidence>
<evidence type="ECO:0000256" key="10">
    <source>
        <dbReference type="ARBA" id="ARBA00045702"/>
    </source>
</evidence>
<dbReference type="GO" id="GO:0005634">
    <property type="term" value="C:nucleus"/>
    <property type="evidence" value="ECO:0007669"/>
    <property type="project" value="TreeGrafter"/>
</dbReference>
<dbReference type="InterPro" id="IPR045028">
    <property type="entry name" value="DinG/Rad3-like"/>
</dbReference>
<keyword evidence="3" id="KW-0547">Nucleotide-binding</keyword>
<keyword evidence="4" id="KW-0378">Hydrolase</keyword>
<feature type="domain" description="Helicase ATP-binding" evidence="13">
    <location>
        <begin position="1"/>
        <end position="183"/>
    </location>
</feature>
<keyword evidence="6" id="KW-0131">Cell cycle</keyword>
<dbReference type="PANTHER" id="PTHR11472">
    <property type="entry name" value="DNA REPAIR DEAD HELICASE RAD3/XP-D SUBFAMILY MEMBER"/>
    <property type="match status" value="1"/>
</dbReference>
<dbReference type="GO" id="GO:0003678">
    <property type="term" value="F:DNA helicase activity"/>
    <property type="evidence" value="ECO:0007669"/>
    <property type="project" value="InterPro"/>
</dbReference>
<dbReference type="GO" id="GO:0005524">
    <property type="term" value="F:ATP binding"/>
    <property type="evidence" value="ECO:0007669"/>
    <property type="project" value="UniProtKB-KW"/>
</dbReference>
<dbReference type="GO" id="GO:0034085">
    <property type="term" value="P:establishment of sister chromatid cohesion"/>
    <property type="evidence" value="ECO:0007669"/>
    <property type="project" value="TreeGrafter"/>
</dbReference>
<accession>A0A1R0H3K4</accession>
<dbReference type="InterPro" id="IPR027417">
    <property type="entry name" value="P-loop_NTPase"/>
</dbReference>
<reference evidence="14 15" key="1">
    <citation type="journal article" date="2016" name="Mol. Biol. Evol.">
        <title>Genome-Wide Survey of Gut Fungi (Harpellales) Reveals the First Horizontally Transferred Ubiquitin Gene from a Mosquito Host.</title>
        <authorList>
            <person name="Wang Y."/>
            <person name="White M.M."/>
            <person name="Kvist S."/>
            <person name="Moncalvo J.M."/>
        </authorList>
    </citation>
    <scope>NUCLEOTIDE SEQUENCE [LARGE SCALE GENOMIC DNA]</scope>
    <source>
        <strain evidence="14 15">ALG-7-W6</strain>
    </source>
</reference>
<gene>
    <name evidence="14" type="ORF">AYI68_g2152</name>
</gene>
<dbReference type="EMBL" id="LSSL01000784">
    <property type="protein sequence ID" value="OLY83698.1"/>
    <property type="molecule type" value="Genomic_DNA"/>
</dbReference>
<feature type="region of interest" description="Disordered" evidence="11">
    <location>
        <begin position="403"/>
        <end position="438"/>
    </location>
</feature>
<keyword evidence="12" id="KW-1133">Transmembrane helix</keyword>
<evidence type="ECO:0000256" key="6">
    <source>
        <dbReference type="ARBA" id="ARBA00023306"/>
    </source>
</evidence>
<dbReference type="PROSITE" id="PS00690">
    <property type="entry name" value="DEAH_ATP_HELICASE"/>
    <property type="match status" value="1"/>
</dbReference>
<evidence type="ECO:0000256" key="9">
    <source>
        <dbReference type="ARBA" id="ARBA00045008"/>
    </source>
</evidence>
<dbReference type="Pfam" id="PF06733">
    <property type="entry name" value="DEAD_2"/>
    <property type="match status" value="1"/>
</dbReference>
<keyword evidence="5" id="KW-0067">ATP-binding</keyword>
<evidence type="ECO:0000313" key="15">
    <source>
        <dbReference type="Proteomes" id="UP000187455"/>
    </source>
</evidence>
<evidence type="ECO:0000313" key="14">
    <source>
        <dbReference type="EMBL" id="OLY83698.1"/>
    </source>
</evidence>
<evidence type="ECO:0000256" key="1">
    <source>
        <dbReference type="ARBA" id="ARBA00016387"/>
    </source>
</evidence>
<keyword evidence="14" id="KW-0347">Helicase</keyword>
<sequence length="520" mass="58565">MQLCNNQNIKNGCVSANQLNERCIELQKSNVPKSKKCSFLNGGKFTPSLDFVKKSRSDVLDIEELVHLGNEIHTCSYYGARQSLSGADIIFIPYNLLLVKGSRESLSLDLSNSIVIIDEAHNLIDSICSVHGSSLTWDTNCFALELVKKYFDKYWSRLSGQNVIFIRQLIKLLKSINKFFESKSKELKKHGTISQNSTKDNSNFNNNNAFSSTSPNKFLNSLNIDNINIYKLVNFLRQSQLSHKLNMFVDKINKDFQKAILANKSASNKKLKQTEQIINQNQTCLNDLNGFLDNKQEVGGTYRVISATAALASVESFIFSLASPESENSRIFISMSDKSHQLLSDTNKLLKKPHEMFSGELKYVLLDPSDPFSDILTLPRSVILAGGTMNPISDTVHQLGLEPESTNTSEVDLQPGKSKDSATVSVTDKSGDSNGAKKPKSLHVFECSHVINKENISCMVLRTGPNNIEFNLNFSGQKNTSMVTEFRSFYLFINIATFYFNFNFIFFCYRRLGKQDYLYL</sequence>
<evidence type="ECO:0000256" key="12">
    <source>
        <dbReference type="SAM" id="Phobius"/>
    </source>
</evidence>
<proteinExistence type="predicted"/>
<evidence type="ECO:0000256" key="7">
    <source>
        <dbReference type="ARBA" id="ARBA00029709"/>
    </source>
</evidence>
<dbReference type="AlphaFoldDB" id="A0A1R0H3K4"/>
<dbReference type="Gene3D" id="3.40.50.300">
    <property type="entry name" value="P-loop containing nucleotide triphosphate hydrolases"/>
    <property type="match status" value="1"/>
</dbReference>
<dbReference type="InterPro" id="IPR014013">
    <property type="entry name" value="Helic_SF1/SF2_ATP-bd_DinG/Rad3"/>
</dbReference>
<evidence type="ECO:0000256" key="8">
    <source>
        <dbReference type="ARBA" id="ARBA00044998"/>
    </source>
</evidence>
<dbReference type="InterPro" id="IPR006554">
    <property type="entry name" value="Helicase-like_DEXD_c2"/>
</dbReference>
<dbReference type="GO" id="GO:0003677">
    <property type="term" value="F:DNA binding"/>
    <property type="evidence" value="ECO:0007669"/>
    <property type="project" value="InterPro"/>
</dbReference>
<keyword evidence="15" id="KW-1185">Reference proteome</keyword>
<evidence type="ECO:0000256" key="2">
    <source>
        <dbReference type="ARBA" id="ARBA00017386"/>
    </source>
</evidence>
<dbReference type="Proteomes" id="UP000187455">
    <property type="component" value="Unassembled WGS sequence"/>
</dbReference>
<dbReference type="GO" id="GO:0016818">
    <property type="term" value="F:hydrolase activity, acting on acid anhydrides, in phosphorus-containing anhydrides"/>
    <property type="evidence" value="ECO:0007669"/>
    <property type="project" value="InterPro"/>
</dbReference>
<protein>
    <recommendedName>
        <fullName evidence="2">ATP-dependent DNA helicase CHL1</fullName>
    </recommendedName>
    <alternativeName>
        <fullName evidence="1">ATP-dependent DNA helicase chl1</fullName>
    </alternativeName>
    <alternativeName>
        <fullName evidence="7">Chromosome loss protein 1</fullName>
    </alternativeName>
    <alternativeName>
        <fullName evidence="8 9">DNA 5'-3' helicase CHL1</fullName>
    </alternativeName>
</protein>
<feature type="transmembrane region" description="Helical" evidence="12">
    <location>
        <begin position="489"/>
        <end position="509"/>
    </location>
</feature>
<dbReference type="STRING" id="133383.A0A1R0H3K4"/>
<dbReference type="PANTHER" id="PTHR11472:SF41">
    <property type="entry name" value="ATP-DEPENDENT DNA HELICASE DDX11-RELATED"/>
    <property type="match status" value="1"/>
</dbReference>
<comment type="caution">
    <text evidence="14">The sequence shown here is derived from an EMBL/GenBank/DDBJ whole genome shotgun (WGS) entry which is preliminary data.</text>
</comment>
<comment type="function">
    <text evidence="10">ATP-dependent DNA helicase important for chromosome transmission and normal cell cycle progression in G(2)/M. May have a role in changing DNA topology to allow the loading of proteins involved in maintaining sister chromatid cohesion in the vicinity of the centromeres. Has a specific role in chromosome segregation during meiosis II.</text>
</comment>
<dbReference type="InterPro" id="IPR010614">
    <property type="entry name" value="RAD3-like_helicase_DEAD"/>
</dbReference>
<name>A0A1R0H3K4_9FUNG</name>
<dbReference type="OrthoDB" id="267079at2759"/>
<dbReference type="SMART" id="SM00488">
    <property type="entry name" value="DEXDc2"/>
    <property type="match status" value="1"/>
</dbReference>
<evidence type="ECO:0000256" key="3">
    <source>
        <dbReference type="ARBA" id="ARBA00022741"/>
    </source>
</evidence>
<evidence type="ECO:0000259" key="13">
    <source>
        <dbReference type="PROSITE" id="PS51193"/>
    </source>
</evidence>
<organism evidence="14 15">
    <name type="scientific">Smittium mucronatum</name>
    <dbReference type="NCBI Taxonomy" id="133383"/>
    <lineage>
        <taxon>Eukaryota</taxon>
        <taxon>Fungi</taxon>
        <taxon>Fungi incertae sedis</taxon>
        <taxon>Zoopagomycota</taxon>
        <taxon>Kickxellomycotina</taxon>
        <taxon>Harpellomycetes</taxon>
        <taxon>Harpellales</taxon>
        <taxon>Legeriomycetaceae</taxon>
        <taxon>Smittium</taxon>
    </lineage>
</organism>
<evidence type="ECO:0000256" key="5">
    <source>
        <dbReference type="ARBA" id="ARBA00022840"/>
    </source>
</evidence>
<keyword evidence="12" id="KW-0472">Membrane</keyword>
<dbReference type="PROSITE" id="PS51193">
    <property type="entry name" value="HELICASE_ATP_BIND_2"/>
    <property type="match status" value="1"/>
</dbReference>
<dbReference type="InterPro" id="IPR002464">
    <property type="entry name" value="DNA/RNA_helicase_DEAH_CS"/>
</dbReference>